<sequence length="169" mass="18239">MPCLPTDAQSHHWLGWAGVCGGLAVLIGAFGAHGLPDHLSAMGLDPALIQRRLDQFDVGARYHLAHAVALLALSALPTSRRHARTVRWAYRLMWAGVLLFSGSLYLLVLTNTPWLGAITPLGGLAWIAAWTLLAIAGFFPVRNGDQHHRKTQTIAPEPDSAESRSGAPR</sequence>
<dbReference type="InterPro" id="IPR006696">
    <property type="entry name" value="DUF423"/>
</dbReference>
<dbReference type="PANTHER" id="PTHR43461">
    <property type="entry name" value="TRANSMEMBRANE PROTEIN 256"/>
    <property type="match status" value="1"/>
</dbReference>
<evidence type="ECO:0000256" key="3">
    <source>
        <dbReference type="ARBA" id="ARBA00022692"/>
    </source>
</evidence>
<comment type="caution">
    <text evidence="8">The sequence shown here is derived from an EMBL/GenBank/DDBJ whole genome shotgun (WGS) entry which is preliminary data.</text>
</comment>
<comment type="similarity">
    <text evidence="2">Belongs to the UPF0382 family.</text>
</comment>
<accession>A0A5C5Y8B7</accession>
<evidence type="ECO:0000256" key="1">
    <source>
        <dbReference type="ARBA" id="ARBA00004141"/>
    </source>
</evidence>
<keyword evidence="4 7" id="KW-1133">Transmembrane helix</keyword>
<name>A0A5C5Y8B7_9PLAN</name>
<evidence type="ECO:0000256" key="4">
    <source>
        <dbReference type="ARBA" id="ARBA00022989"/>
    </source>
</evidence>
<dbReference type="PANTHER" id="PTHR43461:SF1">
    <property type="entry name" value="TRANSMEMBRANE PROTEIN 256"/>
    <property type="match status" value="1"/>
</dbReference>
<dbReference type="Pfam" id="PF04241">
    <property type="entry name" value="DUF423"/>
    <property type="match status" value="1"/>
</dbReference>
<organism evidence="8 9">
    <name type="scientific">Crateriforma conspicua</name>
    <dbReference type="NCBI Taxonomy" id="2527996"/>
    <lineage>
        <taxon>Bacteria</taxon>
        <taxon>Pseudomonadati</taxon>
        <taxon>Planctomycetota</taxon>
        <taxon>Planctomycetia</taxon>
        <taxon>Planctomycetales</taxon>
        <taxon>Planctomycetaceae</taxon>
        <taxon>Crateriforma</taxon>
    </lineage>
</organism>
<dbReference type="Proteomes" id="UP000317238">
    <property type="component" value="Unassembled WGS sequence"/>
</dbReference>
<reference evidence="8 9" key="1">
    <citation type="submission" date="2019-02" db="EMBL/GenBank/DDBJ databases">
        <title>Deep-cultivation of Planctomycetes and their phenomic and genomic characterization uncovers novel biology.</title>
        <authorList>
            <person name="Wiegand S."/>
            <person name="Jogler M."/>
            <person name="Boedeker C."/>
            <person name="Pinto D."/>
            <person name="Vollmers J."/>
            <person name="Rivas-Marin E."/>
            <person name="Kohn T."/>
            <person name="Peeters S.H."/>
            <person name="Heuer A."/>
            <person name="Rast P."/>
            <person name="Oberbeckmann S."/>
            <person name="Bunk B."/>
            <person name="Jeske O."/>
            <person name="Meyerdierks A."/>
            <person name="Storesund J.E."/>
            <person name="Kallscheuer N."/>
            <person name="Luecker S."/>
            <person name="Lage O.M."/>
            <person name="Pohl T."/>
            <person name="Merkel B.J."/>
            <person name="Hornburger P."/>
            <person name="Mueller R.-W."/>
            <person name="Bruemmer F."/>
            <person name="Labrenz M."/>
            <person name="Spormann A.M."/>
            <person name="Op Den Camp H."/>
            <person name="Overmann J."/>
            <person name="Amann R."/>
            <person name="Jetten M.S.M."/>
            <person name="Mascher T."/>
            <person name="Medema M.H."/>
            <person name="Devos D.P."/>
            <person name="Kaster A.-K."/>
            <person name="Ovreas L."/>
            <person name="Rohde M."/>
            <person name="Galperin M.Y."/>
            <person name="Jogler C."/>
        </authorList>
    </citation>
    <scope>NUCLEOTIDE SEQUENCE [LARGE SCALE GENOMIC DNA]</scope>
    <source>
        <strain evidence="8 9">Pan14r</strain>
    </source>
</reference>
<feature type="transmembrane region" description="Helical" evidence="7">
    <location>
        <begin position="12"/>
        <end position="32"/>
    </location>
</feature>
<gene>
    <name evidence="8" type="ORF">Pan14r_18810</name>
</gene>
<keyword evidence="5 7" id="KW-0472">Membrane</keyword>
<evidence type="ECO:0000256" key="2">
    <source>
        <dbReference type="ARBA" id="ARBA00009694"/>
    </source>
</evidence>
<feature type="transmembrane region" description="Helical" evidence="7">
    <location>
        <begin position="88"/>
        <end position="108"/>
    </location>
</feature>
<comment type="subcellular location">
    <subcellularLocation>
        <location evidence="1">Membrane</location>
        <topology evidence="1">Multi-pass membrane protein</topology>
    </subcellularLocation>
</comment>
<feature type="region of interest" description="Disordered" evidence="6">
    <location>
        <begin position="149"/>
        <end position="169"/>
    </location>
</feature>
<evidence type="ECO:0008006" key="10">
    <source>
        <dbReference type="Google" id="ProtNLM"/>
    </source>
</evidence>
<feature type="transmembrane region" description="Helical" evidence="7">
    <location>
        <begin position="60"/>
        <end position="76"/>
    </location>
</feature>
<keyword evidence="3 7" id="KW-0812">Transmembrane</keyword>
<protein>
    <recommendedName>
        <fullName evidence="10">DUF423 domain-containing protein</fullName>
    </recommendedName>
</protein>
<evidence type="ECO:0000256" key="6">
    <source>
        <dbReference type="SAM" id="MobiDB-lite"/>
    </source>
</evidence>
<keyword evidence="9" id="KW-1185">Reference proteome</keyword>
<evidence type="ECO:0000256" key="5">
    <source>
        <dbReference type="ARBA" id="ARBA00023136"/>
    </source>
</evidence>
<evidence type="ECO:0000313" key="8">
    <source>
        <dbReference type="EMBL" id="TWT69592.1"/>
    </source>
</evidence>
<evidence type="ECO:0000313" key="9">
    <source>
        <dbReference type="Proteomes" id="UP000317238"/>
    </source>
</evidence>
<proteinExistence type="inferred from homology"/>
<dbReference type="EMBL" id="SJPL01000001">
    <property type="protein sequence ID" value="TWT69592.1"/>
    <property type="molecule type" value="Genomic_DNA"/>
</dbReference>
<feature type="transmembrane region" description="Helical" evidence="7">
    <location>
        <begin position="114"/>
        <end position="141"/>
    </location>
</feature>
<dbReference type="AlphaFoldDB" id="A0A5C5Y8B7"/>
<evidence type="ECO:0000256" key="7">
    <source>
        <dbReference type="SAM" id="Phobius"/>
    </source>
</evidence>
<dbReference type="GO" id="GO:0005886">
    <property type="term" value="C:plasma membrane"/>
    <property type="evidence" value="ECO:0007669"/>
    <property type="project" value="TreeGrafter"/>
</dbReference>
<dbReference type="RefSeq" id="WP_197203512.1">
    <property type="nucleotide sequence ID" value="NZ_SJPL01000001.1"/>
</dbReference>